<protein>
    <submittedName>
        <fullName evidence="1">Uncharacterized protein</fullName>
    </submittedName>
</protein>
<dbReference type="Proteomes" id="UP000092528">
    <property type="component" value="Chromosome 1"/>
</dbReference>
<proteinExistence type="predicted"/>
<dbReference type="Pfam" id="PF22337">
    <property type="entry name" value="Phage_fiber_rpt"/>
    <property type="match status" value="1"/>
</dbReference>
<keyword evidence="2" id="KW-1185">Reference proteome</keyword>
<dbReference type="SUPFAM" id="SSF50985">
    <property type="entry name" value="RCC1/BLIP-II"/>
    <property type="match status" value="2"/>
</dbReference>
<sequence length="805" mass="86757">MSLVITDAGIAASIRAGDLGIEYKITHISIGTEGYIPSKSQVALKNEVLRKALTKSSLTGIGKLHFETMWDGKEEFEGKELGYWLDDGTLFAVDSRNGVVITYKRKDTVVTEACELNLSGSSIENITVELTDATYATEEFAGIAKIATVEKVAQGTDDLAFLTIKKLLQRTASTLRLGVVQLSNSLTGTSQSKAATEKAVGDVHRSLESLKQSDNPFPSYWHNNEAASQAEAIAGTSHSRIMTALRSMEQLKSRISGSVSGTRTDYAASESALKRAYDLAASKANEAHMHSASDINTGVLAKERLPDATTAGKGAVQLNNTLTSTSTSQALTANQGRILNEKMAQIEPSVGLPMQVDNIDGMKYNPYTASIAQLKDGRIVVWGTQHNNTTLATFGCGLCVNTISGFSVVPLPRLVWKQYGAFGHVGFALAESGELYTWGGNSTLTTGQAAPHWSNLPKFVRGGVEEVISSKFSSGGIEYAHVVLIMKNKTFMYFGANNHGQSQNGNTSPVKEPINWPAPPGQSHSTLKELVSIGNNYNWIVWIGNNGRHYAIGTNHHRQFGIGVTAAAMPWTELTWLRGKSVSKVVGGSTYNAGQSGDQWMAVLSGGSAYFTGHNSLGQFGSQMGYHATPKIEANIDDLFCFGGGAPTVIKKYQSKYYARGHSSEGQTGKLQEVQPDWNVVSHFDVSVFATTHGHTHSFRSNAFFVYREASIDRLFVIGANSYGSAGLGYVGNRPLEGAALEVVHPFTSRIKNIESGGFDDGGYTLILLENGELWGAGYGARYNISGLYSGHRSADSHPTFKRLF</sequence>
<dbReference type="GO" id="GO:0019062">
    <property type="term" value="P:virion attachment to host cell"/>
    <property type="evidence" value="ECO:0007669"/>
    <property type="project" value="InterPro"/>
</dbReference>
<name>A0A1C7FB90_9VIBR</name>
<dbReference type="GO" id="GO:0046718">
    <property type="term" value="P:symbiont entry into host cell"/>
    <property type="evidence" value="ECO:0007669"/>
    <property type="project" value="InterPro"/>
</dbReference>
<dbReference type="AlphaFoldDB" id="A0A1C7FB90"/>
<dbReference type="Gene3D" id="2.130.10.30">
    <property type="entry name" value="Regulator of chromosome condensation 1/beta-lactamase-inhibitor protein II"/>
    <property type="match status" value="1"/>
</dbReference>
<dbReference type="InterPro" id="IPR009091">
    <property type="entry name" value="RCC1/BLIP-II"/>
</dbReference>
<evidence type="ECO:0000313" key="1">
    <source>
        <dbReference type="EMBL" id="ANU36279.1"/>
    </source>
</evidence>
<gene>
    <name evidence="1" type="ORF">VSVS05_01152</name>
</gene>
<reference evidence="1 2" key="1">
    <citation type="submission" date="2016-07" db="EMBL/GenBank/DDBJ databases">
        <title>Genome sequencing of Vibrio scophthalmi strain VS-05, an isolated from Paralichthys olivaceus.</title>
        <authorList>
            <person name="Han H.-J."/>
        </authorList>
    </citation>
    <scope>NUCLEOTIDE SEQUENCE [LARGE SCALE GENOMIC DNA]</scope>
    <source>
        <strain evidence="1 2">VS-05</strain>
    </source>
</reference>
<dbReference type="Pfam" id="PF03406">
    <property type="entry name" value="Phage_fiber_2"/>
    <property type="match status" value="1"/>
</dbReference>
<accession>A0A1C7FB90</accession>
<dbReference type="InterPro" id="IPR005068">
    <property type="entry name" value="Phage_lambda_Stf-r2"/>
</dbReference>
<organism evidence="1 2">
    <name type="scientific">Vibrio scophthalmi</name>
    <dbReference type="NCBI Taxonomy" id="45658"/>
    <lineage>
        <taxon>Bacteria</taxon>
        <taxon>Pseudomonadati</taxon>
        <taxon>Pseudomonadota</taxon>
        <taxon>Gammaproteobacteria</taxon>
        <taxon>Vibrionales</taxon>
        <taxon>Vibrionaceae</taxon>
        <taxon>Vibrio</taxon>
    </lineage>
</organism>
<dbReference type="RefSeq" id="WP_156785335.1">
    <property type="nucleotide sequence ID" value="NZ_CP016414.1"/>
</dbReference>
<dbReference type="EMBL" id="CP016414">
    <property type="protein sequence ID" value="ANU36279.1"/>
    <property type="molecule type" value="Genomic_DNA"/>
</dbReference>
<evidence type="ECO:0000313" key="2">
    <source>
        <dbReference type="Proteomes" id="UP000092528"/>
    </source>
</evidence>
<dbReference type="InterPro" id="IPR054500">
    <property type="entry name" value="Phage_fiber_rpt"/>
</dbReference>